<feature type="region of interest" description="Disordered" evidence="1">
    <location>
        <begin position="56"/>
        <end position="85"/>
    </location>
</feature>
<reference evidence="2" key="1">
    <citation type="journal article" date="2014" name="Int. J. Syst. Evol. Microbiol.">
        <title>Complete genome sequence of Corynebacterium casei LMG S-19264T (=DSM 44701T), isolated from a smear-ripened cheese.</title>
        <authorList>
            <consortium name="US DOE Joint Genome Institute (JGI-PGF)"/>
            <person name="Walter F."/>
            <person name="Albersmeier A."/>
            <person name="Kalinowski J."/>
            <person name="Ruckert C."/>
        </authorList>
    </citation>
    <scope>NUCLEOTIDE SEQUENCE</scope>
    <source>
        <strain evidence="2">CGMCC 1.15794</strain>
    </source>
</reference>
<evidence type="ECO:0000313" key="2">
    <source>
        <dbReference type="EMBL" id="GGH50058.1"/>
    </source>
</evidence>
<feature type="region of interest" description="Disordered" evidence="1">
    <location>
        <begin position="1"/>
        <end position="26"/>
    </location>
</feature>
<dbReference type="AlphaFoldDB" id="A0A917MNM7"/>
<gene>
    <name evidence="2" type="ORF">GCM10010921_28550</name>
</gene>
<keyword evidence="3" id="KW-1185">Reference proteome</keyword>
<reference evidence="2" key="2">
    <citation type="submission" date="2020-09" db="EMBL/GenBank/DDBJ databases">
        <authorList>
            <person name="Sun Q."/>
            <person name="Zhou Y."/>
        </authorList>
    </citation>
    <scope>NUCLEOTIDE SEQUENCE</scope>
    <source>
        <strain evidence="2">CGMCC 1.15794</strain>
    </source>
</reference>
<sequence length="85" mass="9093">MRLTNTRIAKRAGDEMAKSRKNPPIARHVRFHAARGTEPADGAIDSPFVLGSVPPRSCDAPAEDGSAPARSETRAGDMVLRRGRG</sequence>
<protein>
    <submittedName>
        <fullName evidence="2">Uncharacterized protein</fullName>
    </submittedName>
</protein>
<evidence type="ECO:0000256" key="1">
    <source>
        <dbReference type="SAM" id="MobiDB-lite"/>
    </source>
</evidence>
<name>A0A917MNM7_9MICO</name>
<proteinExistence type="predicted"/>
<comment type="caution">
    <text evidence="2">The sequence shown here is derived from an EMBL/GenBank/DDBJ whole genome shotgun (WGS) entry which is preliminary data.</text>
</comment>
<evidence type="ECO:0000313" key="3">
    <source>
        <dbReference type="Proteomes" id="UP000657592"/>
    </source>
</evidence>
<organism evidence="2 3">
    <name type="scientific">Microbacterium album</name>
    <dbReference type="NCBI Taxonomy" id="2053191"/>
    <lineage>
        <taxon>Bacteria</taxon>
        <taxon>Bacillati</taxon>
        <taxon>Actinomycetota</taxon>
        <taxon>Actinomycetes</taxon>
        <taxon>Micrococcales</taxon>
        <taxon>Microbacteriaceae</taxon>
        <taxon>Microbacterium</taxon>
    </lineage>
</organism>
<dbReference type="Proteomes" id="UP000657592">
    <property type="component" value="Unassembled WGS sequence"/>
</dbReference>
<accession>A0A917MNM7</accession>
<dbReference type="EMBL" id="BMJY01000019">
    <property type="protein sequence ID" value="GGH50058.1"/>
    <property type="molecule type" value="Genomic_DNA"/>
</dbReference>